<dbReference type="EMBL" id="OR159659">
    <property type="protein sequence ID" value="WKW85475.1"/>
    <property type="molecule type" value="Genomic_DNA"/>
</dbReference>
<organism evidence="1 2">
    <name type="scientific">Rhodococcus phage Reynauld</name>
    <dbReference type="NCBI Taxonomy" id="3062845"/>
    <lineage>
        <taxon>Viruses</taxon>
        <taxon>Duplodnaviria</taxon>
        <taxon>Heunggongvirae</taxon>
        <taxon>Uroviricota</taxon>
        <taxon>Caudoviricetes</taxon>
        <taxon>Caudoviricetes incertae sedis</taxon>
        <taxon>Reynauldvirus</taxon>
        <taxon>Reynauldvirus reynauld</taxon>
    </lineage>
</organism>
<proteinExistence type="predicted"/>
<evidence type="ECO:0000313" key="1">
    <source>
        <dbReference type="EMBL" id="WKW85475.1"/>
    </source>
</evidence>
<keyword evidence="2" id="KW-1185">Reference proteome</keyword>
<gene>
    <name evidence="1" type="primary">23</name>
    <name evidence="1" type="ORF">SEA_REYNAULD_23</name>
</gene>
<name>A0ACD4UHA9_9CAUD</name>
<reference evidence="1" key="1">
    <citation type="submission" date="2023-06" db="EMBL/GenBank/DDBJ databases">
        <authorList>
            <person name="DeJong R.J."/>
            <person name="Yoon E."/>
            <person name="Radersma M."/>
            <person name="Veenstra M."/>
            <person name="Churu J."/>
            <person name="Moleakunnel K."/>
            <person name="Weaver G."/>
            <person name="Hill E."/>
            <person name="Janvier A."/>
            <person name="Harlow L."/>
            <person name="Kramer C."/>
            <person name="Seinen K."/>
            <person name="Chen A."/>
            <person name="Minasian M."/>
            <person name="Doorn S."/>
            <person name="Dole C."/>
            <person name="Ramsey F."/>
            <person name="Nieze J."/>
            <person name="Baker A."/>
            <person name="Swierenga S."/>
            <person name="White A."/>
            <person name="Howland A."/>
            <person name="Ko C."/>
            <person name="Russell D.A."/>
            <person name="Jacobs-Sera D."/>
            <person name="Hatfull G.F."/>
        </authorList>
    </citation>
    <scope>NUCLEOTIDE SEQUENCE</scope>
</reference>
<sequence>MTTPTPRAGYCSETDVSVNVTELPPGMSVSSFVAKAADFMDSYIGQLYQLPLDLDPAHPGHFADIKLLSRINEYLATGTILRTLYGDKNGDGDHAYGKALYDEAKQELARIANGRTVIENAKLLSPTDDQPNGPLVTNRDAESFVDMFYSSKGTAHGGWRGYGIGITE</sequence>
<protein>
    <submittedName>
        <fullName evidence="1">Head-to-tail adaptor</fullName>
    </submittedName>
</protein>
<dbReference type="Proteomes" id="UP001654496">
    <property type="component" value="Segment"/>
</dbReference>
<evidence type="ECO:0000313" key="2">
    <source>
        <dbReference type="Proteomes" id="UP001654496"/>
    </source>
</evidence>
<accession>A0ACD4UHA9</accession>